<comment type="caution">
    <text evidence="2">The sequence shown here is derived from an EMBL/GenBank/DDBJ whole genome shotgun (WGS) entry which is preliminary data.</text>
</comment>
<evidence type="ECO:0000313" key="2">
    <source>
        <dbReference type="EMBL" id="CAI9537627.1"/>
    </source>
</evidence>
<keyword evidence="3" id="KW-1185">Reference proteome</keyword>
<keyword evidence="1" id="KW-0812">Transmembrane</keyword>
<keyword evidence="1" id="KW-1133">Transmembrane helix</keyword>
<keyword evidence="1" id="KW-0472">Membrane</keyword>
<evidence type="ECO:0000313" key="3">
    <source>
        <dbReference type="Proteomes" id="UP001162483"/>
    </source>
</evidence>
<organism evidence="2 3">
    <name type="scientific">Staurois parvus</name>
    <dbReference type="NCBI Taxonomy" id="386267"/>
    <lineage>
        <taxon>Eukaryota</taxon>
        <taxon>Metazoa</taxon>
        <taxon>Chordata</taxon>
        <taxon>Craniata</taxon>
        <taxon>Vertebrata</taxon>
        <taxon>Euteleostomi</taxon>
        <taxon>Amphibia</taxon>
        <taxon>Batrachia</taxon>
        <taxon>Anura</taxon>
        <taxon>Neobatrachia</taxon>
        <taxon>Ranoidea</taxon>
        <taxon>Ranidae</taxon>
        <taxon>Staurois</taxon>
    </lineage>
</organism>
<accession>A0ABN9ASK2</accession>
<name>A0ABN9ASK2_9NEOB</name>
<sequence length="161" mass="18622">MCAYRVLKEHTWTIPTESLNVQNVQNVILELGCWKKRNVHILQTQCVIANLVITVQVKIVHVIYADHRGSVPLGNMLKYREPQKQIMSVKTAPLVTSVLRIWQSPAKHGLSAVNWIKCNPCREHSIRILFVWIGGVILLLSPLVYFTFSHNTVDFIFKRWH</sequence>
<reference evidence="2" key="1">
    <citation type="submission" date="2023-05" db="EMBL/GenBank/DDBJ databases">
        <authorList>
            <person name="Stuckert A."/>
        </authorList>
    </citation>
    <scope>NUCLEOTIDE SEQUENCE</scope>
</reference>
<gene>
    <name evidence="2" type="ORF">SPARVUS_LOCUS1258465</name>
</gene>
<evidence type="ECO:0000256" key="1">
    <source>
        <dbReference type="SAM" id="Phobius"/>
    </source>
</evidence>
<protein>
    <submittedName>
        <fullName evidence="2">Uncharacterized protein</fullName>
    </submittedName>
</protein>
<feature type="transmembrane region" description="Helical" evidence="1">
    <location>
        <begin position="129"/>
        <end position="148"/>
    </location>
</feature>
<dbReference type="Proteomes" id="UP001162483">
    <property type="component" value="Unassembled WGS sequence"/>
</dbReference>
<dbReference type="EMBL" id="CATNWA010000637">
    <property type="protein sequence ID" value="CAI9537627.1"/>
    <property type="molecule type" value="Genomic_DNA"/>
</dbReference>
<proteinExistence type="predicted"/>